<evidence type="ECO:0000313" key="3">
    <source>
        <dbReference type="EMBL" id="KIM81355.1"/>
    </source>
</evidence>
<dbReference type="InParanoid" id="A0A0C3F9M2"/>
<dbReference type="AlphaFoldDB" id="A0A0C3F9M2"/>
<dbReference type="SUPFAM" id="SSF52777">
    <property type="entry name" value="CoA-dependent acyltransferases"/>
    <property type="match status" value="1"/>
</dbReference>
<dbReference type="PANTHER" id="PTHR45527:SF1">
    <property type="entry name" value="FATTY ACID SYNTHASE"/>
    <property type="match status" value="1"/>
</dbReference>
<evidence type="ECO:0000256" key="1">
    <source>
        <dbReference type="ARBA" id="ARBA00023268"/>
    </source>
</evidence>
<dbReference type="Gene3D" id="3.30.559.30">
    <property type="entry name" value="Nonribosomal peptide synthetase, condensation domain"/>
    <property type="match status" value="1"/>
</dbReference>
<evidence type="ECO:0000256" key="2">
    <source>
        <dbReference type="SAM" id="SignalP"/>
    </source>
</evidence>
<accession>A0A0C3F9M2</accession>
<protein>
    <submittedName>
        <fullName evidence="3">Uncharacterized protein</fullName>
    </submittedName>
</protein>
<keyword evidence="2" id="KW-0732">Signal</keyword>
<dbReference type="HOGENOM" id="CLU_1256463_0_0_1"/>
<organism evidence="3 4">
    <name type="scientific">Piloderma croceum (strain F 1598)</name>
    <dbReference type="NCBI Taxonomy" id="765440"/>
    <lineage>
        <taxon>Eukaryota</taxon>
        <taxon>Fungi</taxon>
        <taxon>Dikarya</taxon>
        <taxon>Basidiomycota</taxon>
        <taxon>Agaricomycotina</taxon>
        <taxon>Agaricomycetes</taxon>
        <taxon>Agaricomycetidae</taxon>
        <taxon>Atheliales</taxon>
        <taxon>Atheliaceae</taxon>
        <taxon>Piloderma</taxon>
    </lineage>
</organism>
<dbReference type="GO" id="GO:0005737">
    <property type="term" value="C:cytoplasm"/>
    <property type="evidence" value="ECO:0007669"/>
    <property type="project" value="TreeGrafter"/>
</dbReference>
<name>A0A0C3F9M2_PILCF</name>
<proteinExistence type="predicted"/>
<dbReference type="GO" id="GO:0031177">
    <property type="term" value="F:phosphopantetheine binding"/>
    <property type="evidence" value="ECO:0007669"/>
    <property type="project" value="TreeGrafter"/>
</dbReference>
<keyword evidence="1" id="KW-0511">Multifunctional enzyme</keyword>
<dbReference type="STRING" id="765440.A0A0C3F9M2"/>
<reference evidence="4" key="2">
    <citation type="submission" date="2015-01" db="EMBL/GenBank/DDBJ databases">
        <title>Evolutionary Origins and Diversification of the Mycorrhizal Mutualists.</title>
        <authorList>
            <consortium name="DOE Joint Genome Institute"/>
            <consortium name="Mycorrhizal Genomics Consortium"/>
            <person name="Kohler A."/>
            <person name="Kuo A."/>
            <person name="Nagy L.G."/>
            <person name="Floudas D."/>
            <person name="Copeland A."/>
            <person name="Barry K.W."/>
            <person name="Cichocki N."/>
            <person name="Veneault-Fourrey C."/>
            <person name="LaButti K."/>
            <person name="Lindquist E.A."/>
            <person name="Lipzen A."/>
            <person name="Lundell T."/>
            <person name="Morin E."/>
            <person name="Murat C."/>
            <person name="Riley R."/>
            <person name="Ohm R."/>
            <person name="Sun H."/>
            <person name="Tunlid A."/>
            <person name="Henrissat B."/>
            <person name="Grigoriev I.V."/>
            <person name="Hibbett D.S."/>
            <person name="Martin F."/>
        </authorList>
    </citation>
    <scope>NUCLEOTIDE SEQUENCE [LARGE SCALE GENOMIC DNA]</scope>
    <source>
        <strain evidence="4">F 1598</strain>
    </source>
</reference>
<evidence type="ECO:0000313" key="4">
    <source>
        <dbReference type="Proteomes" id="UP000054166"/>
    </source>
</evidence>
<keyword evidence="4" id="KW-1185">Reference proteome</keyword>
<dbReference type="GO" id="GO:0043041">
    <property type="term" value="P:amino acid activation for nonribosomal peptide biosynthetic process"/>
    <property type="evidence" value="ECO:0007669"/>
    <property type="project" value="TreeGrafter"/>
</dbReference>
<feature type="signal peptide" evidence="2">
    <location>
        <begin position="1"/>
        <end position="16"/>
    </location>
</feature>
<dbReference type="GO" id="GO:0044550">
    <property type="term" value="P:secondary metabolite biosynthetic process"/>
    <property type="evidence" value="ECO:0007669"/>
    <property type="project" value="TreeGrafter"/>
</dbReference>
<sequence length="220" mass="25086">MLEALWAIVLSLHCAAESVVFASAGRDTLFPHSQKVVGYLAQILPVQVNVGAQQTVLDLTRSIDEFKRRSSQYAELTYDEISEQFAAECNVQTLLRYVEDIECAACLLYGRHFPIEMYVKDSRSFKAAVWFDSHLGHDKVRLTVQHFFNLREQFVQNPTAPIDDLDCSSYPEKSLIFSQGLPAKPPTPSLVHRLFEERVRLSPDVIAVQYEQNAKYRSKD</sequence>
<dbReference type="PANTHER" id="PTHR45527">
    <property type="entry name" value="NONRIBOSOMAL PEPTIDE SYNTHETASE"/>
    <property type="match status" value="1"/>
</dbReference>
<gene>
    <name evidence="3" type="ORF">PILCRDRAFT_8721</name>
</gene>
<reference evidence="3 4" key="1">
    <citation type="submission" date="2014-04" db="EMBL/GenBank/DDBJ databases">
        <authorList>
            <consortium name="DOE Joint Genome Institute"/>
            <person name="Kuo A."/>
            <person name="Tarkka M."/>
            <person name="Buscot F."/>
            <person name="Kohler A."/>
            <person name="Nagy L.G."/>
            <person name="Floudas D."/>
            <person name="Copeland A."/>
            <person name="Barry K.W."/>
            <person name="Cichocki N."/>
            <person name="Veneault-Fourrey C."/>
            <person name="LaButti K."/>
            <person name="Lindquist E.A."/>
            <person name="Lipzen A."/>
            <person name="Lundell T."/>
            <person name="Morin E."/>
            <person name="Murat C."/>
            <person name="Sun H."/>
            <person name="Tunlid A."/>
            <person name="Henrissat B."/>
            <person name="Grigoriev I.V."/>
            <person name="Hibbett D.S."/>
            <person name="Martin F."/>
            <person name="Nordberg H.P."/>
            <person name="Cantor M.N."/>
            <person name="Hua S.X."/>
        </authorList>
    </citation>
    <scope>NUCLEOTIDE SEQUENCE [LARGE SCALE GENOMIC DNA]</scope>
    <source>
        <strain evidence="3 4">F 1598</strain>
    </source>
</reference>
<dbReference type="Proteomes" id="UP000054166">
    <property type="component" value="Unassembled WGS sequence"/>
</dbReference>
<dbReference type="EMBL" id="KN832999">
    <property type="protein sequence ID" value="KIM81355.1"/>
    <property type="molecule type" value="Genomic_DNA"/>
</dbReference>
<feature type="chain" id="PRO_5002164379" evidence="2">
    <location>
        <begin position="17"/>
        <end position="220"/>
    </location>
</feature>